<comment type="caution">
    <text evidence="1">The sequence shown here is derived from an EMBL/GenBank/DDBJ whole genome shotgun (WGS) entry which is preliminary data.</text>
</comment>
<dbReference type="RefSeq" id="WP_194847459.1">
    <property type="nucleotide sequence ID" value="NZ_JAAEJV010000012.1"/>
</dbReference>
<dbReference type="Pfam" id="PF08843">
    <property type="entry name" value="AbiEii"/>
    <property type="match status" value="1"/>
</dbReference>
<organism evidence="1 2">
    <name type="scientific">Candidatus Neptunichlamydia vexilliferae</name>
    <dbReference type="NCBI Taxonomy" id="1651774"/>
    <lineage>
        <taxon>Bacteria</taxon>
        <taxon>Pseudomonadati</taxon>
        <taxon>Chlamydiota</taxon>
        <taxon>Chlamydiia</taxon>
        <taxon>Parachlamydiales</taxon>
        <taxon>Simkaniaceae</taxon>
        <taxon>Candidatus Neptunichlamydia</taxon>
    </lineage>
</organism>
<keyword evidence="2" id="KW-1185">Reference proteome</keyword>
<accession>A0ABS0AYE8</accession>
<evidence type="ECO:0000313" key="1">
    <source>
        <dbReference type="EMBL" id="MBF5059161.1"/>
    </source>
</evidence>
<dbReference type="Proteomes" id="UP001194714">
    <property type="component" value="Unassembled WGS sequence"/>
</dbReference>
<dbReference type="InterPro" id="IPR014942">
    <property type="entry name" value="AbiEii"/>
</dbReference>
<dbReference type="EMBL" id="JAAEJV010000012">
    <property type="protein sequence ID" value="MBF5059161.1"/>
    <property type="molecule type" value="Genomic_DNA"/>
</dbReference>
<protein>
    <recommendedName>
        <fullName evidence="3">Nucleotidyl transferase AbiEii/AbiGii toxin family protein</fullName>
    </recommendedName>
</protein>
<reference evidence="1 2" key="1">
    <citation type="submission" date="2020-01" db="EMBL/GenBank/DDBJ databases">
        <title>Draft genome sequence of Cand. Neptunochlamydia vexilliferae K9.</title>
        <authorList>
            <person name="Schulz F."/>
            <person name="Koestlbacher S."/>
            <person name="Wascher F."/>
            <person name="Pizzetti I."/>
            <person name="Horn M."/>
        </authorList>
    </citation>
    <scope>NUCLEOTIDE SEQUENCE [LARGE SCALE GENOMIC DNA]</scope>
    <source>
        <strain evidence="1 2">K9</strain>
    </source>
</reference>
<evidence type="ECO:0008006" key="3">
    <source>
        <dbReference type="Google" id="ProtNLM"/>
    </source>
</evidence>
<evidence type="ECO:0000313" key="2">
    <source>
        <dbReference type="Proteomes" id="UP001194714"/>
    </source>
</evidence>
<gene>
    <name evidence="1" type="ORF">NEPTK9_000669</name>
</gene>
<name>A0ABS0AYE8_9BACT</name>
<sequence length="286" mass="33016">MDKKNLGESICQRLKDLSKERKRPFDEILRYYAMERFLFRLSTSPYNTKLFLKGGLILKVWDPLDHRATMDIDLLGRISNQIKDLKQVITEIAAIPYEEDAITFDTQHLTIRRTQTAGDYEEIRASFSAKLFKAKLPVLIDIGFNDIIVPKPQQIHYPTLLGMPTLELLGYTLETVIAEKLESIVKLGLINTRMKDFYDLWTIVQREKLNPKTLELAVKNVFMNRASETKYPIAFTPVFYEATDTLKRWDNFLSSIGKNTINFQDVIHEISNHLTPLIKASTNAAD</sequence>
<proteinExistence type="predicted"/>